<name>A0A369IF29_9BACT</name>
<feature type="signal peptide" evidence="1">
    <location>
        <begin position="1"/>
        <end position="18"/>
    </location>
</feature>
<protein>
    <recommendedName>
        <fullName evidence="4">DUF3575 domain-containing protein</fullName>
    </recommendedName>
</protein>
<proteinExistence type="predicted"/>
<dbReference type="RefSeq" id="WP_114460892.1">
    <property type="nucleotide sequence ID" value="NZ_QPIW01000006.1"/>
</dbReference>
<evidence type="ECO:0000313" key="2">
    <source>
        <dbReference type="EMBL" id="RDB06103.1"/>
    </source>
</evidence>
<accession>A0A369IF29</accession>
<dbReference type="Proteomes" id="UP000253141">
    <property type="component" value="Unassembled WGS sequence"/>
</dbReference>
<sequence>MKKIYCWIFILLSCSVKAQDSTLKIRAIGVDVVKNVTHYVSAADFQNPIIAECYVQFFTSKPNHYFSVSLGYADMSRKAQNHFLQSFRGYSVKTTWEQHNKNNRRFFGYSGVFSYGTVKGELEIQGNYFPDYKTRTPYNQGIGLALEGFAGTSALLFRRVETRFVFRGAAIIADIGNPQFPYLTGLGISYLPEMLSFNVGATIQFFYLIKRSPKRKLSH</sequence>
<evidence type="ECO:0000313" key="3">
    <source>
        <dbReference type="Proteomes" id="UP000253141"/>
    </source>
</evidence>
<evidence type="ECO:0000256" key="1">
    <source>
        <dbReference type="SAM" id="SignalP"/>
    </source>
</evidence>
<dbReference type="EMBL" id="QPIW01000006">
    <property type="protein sequence ID" value="RDB06103.1"/>
    <property type="molecule type" value="Genomic_DNA"/>
</dbReference>
<comment type="caution">
    <text evidence="2">The sequence shown here is derived from an EMBL/GenBank/DDBJ whole genome shotgun (WGS) entry which is preliminary data.</text>
</comment>
<keyword evidence="3" id="KW-1185">Reference proteome</keyword>
<feature type="chain" id="PRO_5016943022" description="DUF3575 domain-containing protein" evidence="1">
    <location>
        <begin position="19"/>
        <end position="219"/>
    </location>
</feature>
<evidence type="ECO:0008006" key="4">
    <source>
        <dbReference type="Google" id="ProtNLM"/>
    </source>
</evidence>
<keyword evidence="1" id="KW-0732">Signal</keyword>
<gene>
    <name evidence="2" type="ORF">DVG78_09710</name>
</gene>
<organism evidence="2 3">
    <name type="scientific">Runella aurantiaca</name>
    <dbReference type="NCBI Taxonomy" id="2282308"/>
    <lineage>
        <taxon>Bacteria</taxon>
        <taxon>Pseudomonadati</taxon>
        <taxon>Bacteroidota</taxon>
        <taxon>Cytophagia</taxon>
        <taxon>Cytophagales</taxon>
        <taxon>Spirosomataceae</taxon>
        <taxon>Runella</taxon>
    </lineage>
</organism>
<reference evidence="2 3" key="1">
    <citation type="submission" date="2018-07" db="EMBL/GenBank/DDBJ databases">
        <title>Genome analysis of Runella aurantiaca.</title>
        <authorList>
            <person name="Yang X."/>
        </authorList>
    </citation>
    <scope>NUCLEOTIDE SEQUENCE [LARGE SCALE GENOMIC DNA]</scope>
    <source>
        <strain evidence="2 3">YX9</strain>
    </source>
</reference>
<dbReference type="OrthoDB" id="941203at2"/>
<dbReference type="AlphaFoldDB" id="A0A369IF29"/>